<dbReference type="AlphaFoldDB" id="A0A0S8G8W4"/>
<dbReference type="Pfam" id="PF12146">
    <property type="entry name" value="Hydrolase_4"/>
    <property type="match status" value="1"/>
</dbReference>
<proteinExistence type="predicted"/>
<dbReference type="EMBL" id="LJUI01000039">
    <property type="protein sequence ID" value="KPK69342.1"/>
    <property type="molecule type" value="Genomic_DNA"/>
</dbReference>
<dbReference type="SUPFAM" id="SSF53474">
    <property type="entry name" value="alpha/beta-Hydrolases"/>
    <property type="match status" value="1"/>
</dbReference>
<evidence type="ECO:0000313" key="3">
    <source>
        <dbReference type="Proteomes" id="UP000051717"/>
    </source>
</evidence>
<organism evidence="2 3">
    <name type="scientific">candidate division TA06 bacterium SM23_40</name>
    <dbReference type="NCBI Taxonomy" id="1703774"/>
    <lineage>
        <taxon>Bacteria</taxon>
        <taxon>Bacteria division TA06</taxon>
    </lineage>
</organism>
<dbReference type="InterPro" id="IPR022742">
    <property type="entry name" value="Hydrolase_4"/>
</dbReference>
<sequence>MEHPVQFLSEAGHRLMGILHVPHGPGRPAGYGLVLLNIGLHYRVCHNRLFVKLARALSREGYHVLRFDTHGVGDSEGEIEAGSVLVHFDRVQRGLFVPDTRAALDHLSRELGLERFVLAGLCGGALTAIHTAAEDRRVQGVIFIAGPMTVTSPTEDREFHPWEAGQWLAGYRARLRNPRAWARLVSGKSDYGMMVRALAVKMHHRWCQMWTGSALGRPGAAPGGHFNTHYLDSFQRFVGRGGKVLFVFPELDKTAEEFEIYFDKPILTQTRAFEGKYEILRIERANHSFTLAESQERLRDGVLTWLRTA</sequence>
<accession>A0A0S8G8W4</accession>
<evidence type="ECO:0000313" key="2">
    <source>
        <dbReference type="EMBL" id="KPK69342.1"/>
    </source>
</evidence>
<dbReference type="PANTHER" id="PTHR22946">
    <property type="entry name" value="DIENELACTONE HYDROLASE DOMAIN-CONTAINING PROTEIN-RELATED"/>
    <property type="match status" value="1"/>
</dbReference>
<comment type="caution">
    <text evidence="2">The sequence shown here is derived from an EMBL/GenBank/DDBJ whole genome shotgun (WGS) entry which is preliminary data.</text>
</comment>
<dbReference type="Proteomes" id="UP000051717">
    <property type="component" value="Unassembled WGS sequence"/>
</dbReference>
<dbReference type="InterPro" id="IPR050261">
    <property type="entry name" value="FrsA_esterase"/>
</dbReference>
<gene>
    <name evidence="2" type="ORF">AMJ82_05810</name>
</gene>
<reference evidence="2 3" key="1">
    <citation type="journal article" date="2015" name="Microbiome">
        <title>Genomic resolution of linkages in carbon, nitrogen, and sulfur cycling among widespread estuary sediment bacteria.</title>
        <authorList>
            <person name="Baker B.J."/>
            <person name="Lazar C.S."/>
            <person name="Teske A.P."/>
            <person name="Dick G.J."/>
        </authorList>
    </citation>
    <scope>NUCLEOTIDE SEQUENCE [LARGE SCALE GENOMIC DNA]</scope>
    <source>
        <strain evidence="2">SM23_40</strain>
    </source>
</reference>
<feature type="domain" description="Serine aminopeptidase S33" evidence="1">
    <location>
        <begin position="43"/>
        <end position="159"/>
    </location>
</feature>
<protein>
    <recommendedName>
        <fullName evidence="1">Serine aminopeptidase S33 domain-containing protein</fullName>
    </recommendedName>
</protein>
<evidence type="ECO:0000259" key="1">
    <source>
        <dbReference type="Pfam" id="PF12146"/>
    </source>
</evidence>
<dbReference type="PATRIC" id="fig|1703774.3.peg.2109"/>
<dbReference type="InterPro" id="IPR029058">
    <property type="entry name" value="AB_hydrolase_fold"/>
</dbReference>
<dbReference type="Gene3D" id="3.40.50.1820">
    <property type="entry name" value="alpha/beta hydrolase"/>
    <property type="match status" value="1"/>
</dbReference>
<name>A0A0S8G8W4_UNCT6</name>